<dbReference type="InterPro" id="IPR036388">
    <property type="entry name" value="WH-like_DNA-bd_sf"/>
</dbReference>
<organism evidence="7 8">
    <name type="scientific">Pseudomonas monteilii</name>
    <dbReference type="NCBI Taxonomy" id="76759"/>
    <lineage>
        <taxon>Bacteria</taxon>
        <taxon>Pseudomonadati</taxon>
        <taxon>Pseudomonadota</taxon>
        <taxon>Gammaproteobacteria</taxon>
        <taxon>Pseudomonadales</taxon>
        <taxon>Pseudomonadaceae</taxon>
        <taxon>Pseudomonas</taxon>
    </lineage>
</organism>
<dbReference type="NCBIfam" id="TIGR02937">
    <property type="entry name" value="sigma70-ECF"/>
    <property type="match status" value="1"/>
</dbReference>
<evidence type="ECO:0000256" key="3">
    <source>
        <dbReference type="ARBA" id="ARBA00023082"/>
    </source>
</evidence>
<dbReference type="GO" id="GO:0016987">
    <property type="term" value="F:sigma factor activity"/>
    <property type="evidence" value="ECO:0007669"/>
    <property type="project" value="UniProtKB-KW"/>
</dbReference>
<feature type="domain" description="RNA polymerase sigma-70 region 2" evidence="5">
    <location>
        <begin position="22"/>
        <end position="86"/>
    </location>
</feature>
<dbReference type="SUPFAM" id="SSF88946">
    <property type="entry name" value="Sigma2 domain of RNA polymerase sigma factors"/>
    <property type="match status" value="1"/>
</dbReference>
<evidence type="ECO:0000256" key="1">
    <source>
        <dbReference type="ARBA" id="ARBA00010641"/>
    </source>
</evidence>
<dbReference type="InterPro" id="IPR007627">
    <property type="entry name" value="RNA_pol_sigma70_r2"/>
</dbReference>
<dbReference type="Gene3D" id="1.10.10.10">
    <property type="entry name" value="Winged helix-like DNA-binding domain superfamily/Winged helix DNA-binding domain"/>
    <property type="match status" value="1"/>
</dbReference>
<gene>
    <name evidence="7" type="ORF">D0894_14240</name>
</gene>
<evidence type="ECO:0000259" key="6">
    <source>
        <dbReference type="Pfam" id="PF08281"/>
    </source>
</evidence>
<feature type="domain" description="RNA polymerase sigma factor 70 region 4 type 2" evidence="6">
    <location>
        <begin position="118"/>
        <end position="168"/>
    </location>
</feature>
<comment type="caution">
    <text evidence="7">The sequence shown here is derived from an EMBL/GenBank/DDBJ whole genome shotgun (WGS) entry which is preliminary data.</text>
</comment>
<dbReference type="PANTHER" id="PTHR43133:SF63">
    <property type="entry name" value="RNA POLYMERASE SIGMA FACTOR FECI-RELATED"/>
    <property type="match status" value="1"/>
</dbReference>
<sequence>MPYAPLDNQPLALRNRILQQMFGDHHDWLLQRLRARLGCRHDAADMASETFAQVVKMPDPQGIHEPRALLTTIAKRLVFASWRRRDLERAYLEALSQQAPGYEPSAEEQVQALETLSALDSMLAGLSPLGRSAFLYSQLESLTYAEIGARLGISAPRVHQYVAKGLTLCYLALE</sequence>
<dbReference type="InterPro" id="IPR014284">
    <property type="entry name" value="RNA_pol_sigma-70_dom"/>
</dbReference>
<dbReference type="PANTHER" id="PTHR43133">
    <property type="entry name" value="RNA POLYMERASE ECF-TYPE SIGMA FACTO"/>
    <property type="match status" value="1"/>
</dbReference>
<dbReference type="Pfam" id="PF04542">
    <property type="entry name" value="Sigma70_r2"/>
    <property type="match status" value="1"/>
</dbReference>
<dbReference type="RefSeq" id="WP_119370237.1">
    <property type="nucleotide sequence ID" value="NZ_QWLL01000032.1"/>
</dbReference>
<dbReference type="EMBL" id="QWLL01000032">
    <property type="protein sequence ID" value="RII77038.1"/>
    <property type="molecule type" value="Genomic_DNA"/>
</dbReference>
<dbReference type="GeneID" id="83670167"/>
<reference evidence="7 8" key="1">
    <citation type="submission" date="2018-08" db="EMBL/GenBank/DDBJ databases">
        <title>Draft genome sequence of the cyanotroph, Pseudomonas monteilii BCN3.</title>
        <authorList>
            <person name="Jones L.B."/>
            <person name="Kunz D.A."/>
        </authorList>
    </citation>
    <scope>NUCLEOTIDE SEQUENCE [LARGE SCALE GENOMIC DNA]</scope>
    <source>
        <strain evidence="7 8">BCN3</strain>
    </source>
</reference>
<dbReference type="InterPro" id="IPR013324">
    <property type="entry name" value="RNA_pol_sigma_r3/r4-like"/>
</dbReference>
<dbReference type="Gene3D" id="1.10.1740.10">
    <property type="match status" value="1"/>
</dbReference>
<dbReference type="InterPro" id="IPR039425">
    <property type="entry name" value="RNA_pol_sigma-70-like"/>
</dbReference>
<comment type="similarity">
    <text evidence="1">Belongs to the sigma-70 factor family. ECF subfamily.</text>
</comment>
<dbReference type="AlphaFoldDB" id="A0A399M5L3"/>
<name>A0A399M5L3_9PSED</name>
<protein>
    <submittedName>
        <fullName evidence="7">Sigma-70 family RNA polymerase sigma factor</fullName>
    </submittedName>
</protein>
<evidence type="ECO:0000313" key="7">
    <source>
        <dbReference type="EMBL" id="RII77038.1"/>
    </source>
</evidence>
<proteinExistence type="inferred from homology"/>
<keyword evidence="3" id="KW-0731">Sigma factor</keyword>
<evidence type="ECO:0000256" key="4">
    <source>
        <dbReference type="ARBA" id="ARBA00023163"/>
    </source>
</evidence>
<dbReference type="InterPro" id="IPR013249">
    <property type="entry name" value="RNA_pol_sigma70_r4_t2"/>
</dbReference>
<dbReference type="NCBIfam" id="NF008889">
    <property type="entry name" value="PRK11924.1-1"/>
    <property type="match status" value="1"/>
</dbReference>
<dbReference type="Pfam" id="PF08281">
    <property type="entry name" value="Sigma70_r4_2"/>
    <property type="match status" value="1"/>
</dbReference>
<evidence type="ECO:0000256" key="2">
    <source>
        <dbReference type="ARBA" id="ARBA00023015"/>
    </source>
</evidence>
<dbReference type="Proteomes" id="UP000265875">
    <property type="component" value="Unassembled WGS sequence"/>
</dbReference>
<accession>A0A399M5L3</accession>
<dbReference type="InterPro" id="IPR013325">
    <property type="entry name" value="RNA_pol_sigma_r2"/>
</dbReference>
<keyword evidence="4" id="KW-0804">Transcription</keyword>
<dbReference type="GO" id="GO:0006352">
    <property type="term" value="P:DNA-templated transcription initiation"/>
    <property type="evidence" value="ECO:0007669"/>
    <property type="project" value="InterPro"/>
</dbReference>
<evidence type="ECO:0000313" key="8">
    <source>
        <dbReference type="Proteomes" id="UP000265875"/>
    </source>
</evidence>
<keyword evidence="2" id="KW-0805">Transcription regulation</keyword>
<dbReference type="GO" id="GO:0003677">
    <property type="term" value="F:DNA binding"/>
    <property type="evidence" value="ECO:0007669"/>
    <property type="project" value="InterPro"/>
</dbReference>
<evidence type="ECO:0000259" key="5">
    <source>
        <dbReference type="Pfam" id="PF04542"/>
    </source>
</evidence>
<dbReference type="SUPFAM" id="SSF88659">
    <property type="entry name" value="Sigma3 and sigma4 domains of RNA polymerase sigma factors"/>
    <property type="match status" value="1"/>
</dbReference>